<keyword evidence="1" id="KW-0732">Signal</keyword>
<gene>
    <name evidence="2" type="ORF">LSINAPIS_LOCUS12374</name>
</gene>
<name>A0A5E4QWQ0_9NEOP</name>
<feature type="signal peptide" evidence="1">
    <location>
        <begin position="1"/>
        <end position="24"/>
    </location>
</feature>
<dbReference type="InterPro" id="IPR036682">
    <property type="entry name" value="OS_D_A10/PebIII_sf"/>
</dbReference>
<evidence type="ECO:0000256" key="1">
    <source>
        <dbReference type="SAM" id="SignalP"/>
    </source>
</evidence>
<evidence type="ECO:0000313" key="3">
    <source>
        <dbReference type="Proteomes" id="UP000324832"/>
    </source>
</evidence>
<proteinExistence type="predicted"/>
<sequence>MKHTVASCRVKLSIMRAIILSVLAASLVCNAVETYDPKFDNIDAQVLVDDIFLLKNYGKLKGFQTKLPEMWKDLEDKIDPTKEYRPAFAEFLKRSD</sequence>
<dbReference type="EMBL" id="FZQP02005778">
    <property type="protein sequence ID" value="VVD02094.1"/>
    <property type="molecule type" value="Genomic_DNA"/>
</dbReference>
<organism evidence="2 3">
    <name type="scientific">Leptidea sinapis</name>
    <dbReference type="NCBI Taxonomy" id="189913"/>
    <lineage>
        <taxon>Eukaryota</taxon>
        <taxon>Metazoa</taxon>
        <taxon>Ecdysozoa</taxon>
        <taxon>Arthropoda</taxon>
        <taxon>Hexapoda</taxon>
        <taxon>Insecta</taxon>
        <taxon>Pterygota</taxon>
        <taxon>Neoptera</taxon>
        <taxon>Endopterygota</taxon>
        <taxon>Lepidoptera</taxon>
        <taxon>Glossata</taxon>
        <taxon>Ditrysia</taxon>
        <taxon>Papilionoidea</taxon>
        <taxon>Pieridae</taxon>
        <taxon>Dismorphiinae</taxon>
        <taxon>Leptidea</taxon>
    </lineage>
</organism>
<dbReference type="AlphaFoldDB" id="A0A5E4QWQ0"/>
<reference evidence="2 3" key="1">
    <citation type="submission" date="2017-07" db="EMBL/GenBank/DDBJ databases">
        <authorList>
            <person name="Talla V."/>
            <person name="Backstrom N."/>
        </authorList>
    </citation>
    <scope>NUCLEOTIDE SEQUENCE [LARGE SCALE GENOMIC DNA]</scope>
</reference>
<protein>
    <submittedName>
        <fullName evidence="2">Uncharacterized protein</fullName>
    </submittedName>
</protein>
<dbReference type="Proteomes" id="UP000324832">
    <property type="component" value="Unassembled WGS sequence"/>
</dbReference>
<feature type="chain" id="PRO_5022926599" evidence="1">
    <location>
        <begin position="25"/>
        <end position="96"/>
    </location>
</feature>
<keyword evidence="3" id="KW-1185">Reference proteome</keyword>
<accession>A0A5E4QWQ0</accession>
<evidence type="ECO:0000313" key="2">
    <source>
        <dbReference type="EMBL" id="VVD02094.1"/>
    </source>
</evidence>
<dbReference type="SUPFAM" id="SSF100910">
    <property type="entry name" value="Chemosensory protein Csp2"/>
    <property type="match status" value="1"/>
</dbReference>